<sequence length="244" mass="26585">MRPPFPLPLSTAQERRLRTWLDDELLKLTRGHKKRSQPDSPLQTLASYLDAAQAILCMILRIPPVDPSGSLRTAYLLRLTSDVLGAIPGYAPVVGEIQALLDWLDDLDQSWVVVLQGQVWHPDTGAGDLEEAVPEGDMMNGTMTTTISTSTVTQTDRTRLRGMIIGGSAALEEWVEEGGLLHVLVGDQADEGDEDSGGTVQDAFGELFHRTLKELGELEGVLVPVADPDEPVNGDMDVDIMMDD</sequence>
<gene>
    <name evidence="1" type="ORF">HMN09_00122600</name>
</gene>
<dbReference type="EMBL" id="JACAZE010000001">
    <property type="protein sequence ID" value="KAF7323417.1"/>
    <property type="molecule type" value="Genomic_DNA"/>
</dbReference>
<evidence type="ECO:0000313" key="1">
    <source>
        <dbReference type="EMBL" id="KAF7323417.1"/>
    </source>
</evidence>
<accession>A0A8H6WN33</accession>
<protein>
    <submittedName>
        <fullName evidence="1">Uncharacterized protein</fullName>
    </submittedName>
</protein>
<dbReference type="AlphaFoldDB" id="A0A8H6WN33"/>
<name>A0A8H6WN33_MYCCL</name>
<proteinExistence type="predicted"/>
<dbReference type="Proteomes" id="UP000613580">
    <property type="component" value="Unassembled WGS sequence"/>
</dbReference>
<organism evidence="1 2">
    <name type="scientific">Mycena chlorophos</name>
    <name type="common">Agaric fungus</name>
    <name type="synonym">Agaricus chlorophos</name>
    <dbReference type="NCBI Taxonomy" id="658473"/>
    <lineage>
        <taxon>Eukaryota</taxon>
        <taxon>Fungi</taxon>
        <taxon>Dikarya</taxon>
        <taxon>Basidiomycota</taxon>
        <taxon>Agaricomycotina</taxon>
        <taxon>Agaricomycetes</taxon>
        <taxon>Agaricomycetidae</taxon>
        <taxon>Agaricales</taxon>
        <taxon>Marasmiineae</taxon>
        <taxon>Mycenaceae</taxon>
        <taxon>Mycena</taxon>
    </lineage>
</organism>
<comment type="caution">
    <text evidence="1">The sequence shown here is derived from an EMBL/GenBank/DDBJ whole genome shotgun (WGS) entry which is preliminary data.</text>
</comment>
<evidence type="ECO:0000313" key="2">
    <source>
        <dbReference type="Proteomes" id="UP000613580"/>
    </source>
</evidence>
<reference evidence="1" key="1">
    <citation type="submission" date="2020-05" db="EMBL/GenBank/DDBJ databases">
        <title>Mycena genomes resolve the evolution of fungal bioluminescence.</title>
        <authorList>
            <person name="Tsai I.J."/>
        </authorList>
    </citation>
    <scope>NUCLEOTIDE SEQUENCE</scope>
    <source>
        <strain evidence="1">110903Hualien_Pintung</strain>
    </source>
</reference>
<keyword evidence="2" id="KW-1185">Reference proteome</keyword>
<dbReference type="OrthoDB" id="2574879at2759"/>